<protein>
    <submittedName>
        <fullName evidence="1">Uncharacterized protein</fullName>
    </submittedName>
</protein>
<dbReference type="EMBL" id="JASBWS010000105">
    <property type="protein sequence ID" value="KAJ9097323.1"/>
    <property type="molecule type" value="Genomic_DNA"/>
</dbReference>
<proteinExistence type="predicted"/>
<accession>A0ACC2VE15</accession>
<evidence type="ECO:0000313" key="1">
    <source>
        <dbReference type="EMBL" id="KAJ9097323.1"/>
    </source>
</evidence>
<dbReference type="Proteomes" id="UP001230649">
    <property type="component" value="Unassembled WGS sequence"/>
</dbReference>
<name>A0ACC2VE15_9TREE</name>
<organism evidence="1 2">
    <name type="scientific">Naganishia adeliensis</name>
    <dbReference type="NCBI Taxonomy" id="92952"/>
    <lineage>
        <taxon>Eukaryota</taxon>
        <taxon>Fungi</taxon>
        <taxon>Dikarya</taxon>
        <taxon>Basidiomycota</taxon>
        <taxon>Agaricomycotina</taxon>
        <taxon>Tremellomycetes</taxon>
        <taxon>Filobasidiales</taxon>
        <taxon>Filobasidiaceae</taxon>
        <taxon>Naganishia</taxon>
    </lineage>
</organism>
<reference evidence="1" key="1">
    <citation type="submission" date="2023-04" db="EMBL/GenBank/DDBJ databases">
        <title>Draft Genome sequencing of Naganishia species isolated from polar environments using Oxford Nanopore Technology.</title>
        <authorList>
            <person name="Leo P."/>
            <person name="Venkateswaran K."/>
        </authorList>
    </citation>
    <scope>NUCLEOTIDE SEQUENCE</scope>
    <source>
        <strain evidence="1">MNA-CCFEE 5262</strain>
    </source>
</reference>
<keyword evidence="2" id="KW-1185">Reference proteome</keyword>
<evidence type="ECO:0000313" key="2">
    <source>
        <dbReference type="Proteomes" id="UP001230649"/>
    </source>
</evidence>
<sequence length="415" mass="45093">MVAAAASRITVSLPEPAPSTSPTDKPSHWLNDEGTLFHNPWPSFKKVGFTDFVDMIYQVQLKSPTEPLAETVAKIPVHKPNFDATTAFPASQIKATWLGHACFLLELPSQTPGKRGIRLLLDPVFSERCSPSAWVGPKRFTKVPCEVEDLPEIDAVIISHNHYDHLDVPTLTRLLAHQKSFTPHLFMPLNTAYALPASLQQAYDTTQLDWWSSADLTVEGSGKARLSALPSQHFTARGVFDRNKALWASWGVEQLLDGEGSGKGKVGAKVWFGGDTGYCSVQDGQHSMDPQAPVCPAFKEIGEKFGGFDLGLIPIGAYDPRGFMSPIHNGPMDAVRMFKDTRCRTGVGIHWGVWRLTSEPIDEPPKRLAEARTELGLDETDFGVMEIGETRGFEAGTSGAVAGGAGGDGVEKVSV</sequence>
<gene>
    <name evidence="1" type="ORF">QFC20_006236</name>
</gene>
<comment type="caution">
    <text evidence="1">The sequence shown here is derived from an EMBL/GenBank/DDBJ whole genome shotgun (WGS) entry which is preliminary data.</text>
</comment>